<name>A0A0K0DNJ7_ANGCA</name>
<reference evidence="1" key="1">
    <citation type="submission" date="2012-09" db="EMBL/GenBank/DDBJ databases">
        <authorList>
            <person name="Martin A.A."/>
        </authorList>
    </citation>
    <scope>NUCLEOTIDE SEQUENCE</scope>
</reference>
<dbReference type="AlphaFoldDB" id="A0A0K0DNJ7"/>
<sequence>IISGLDVNDPGRSLGSVVARLGGQPLDEKQALSLKVTLRDSDLYFLENPHVDNSFAIVMNTTAVLNVNEIGGVITINLEVQVDFSGMIGRLSYNDVRVFCSVAGGYVRNFIENRDTSMIPVIGTVPSPRSIEISHIIFKAERADFWLLDDFQGSSIPILRISLLNLRIDHHSADRLVSSFSISADYFNQRIFGWEPFVEKWSVLRFLVTRKGNTRNLDLVAAVEDIQLARNAQRKTSVRWISVAKDMELTFEFPPRLLLYTHFERESSHQLIVRVNGWDEISPVNVDSCGTYFRLVKAAKVT</sequence>
<protein>
    <submittedName>
        <fullName evidence="2">BPI2 domain-containing protein</fullName>
    </submittedName>
</protein>
<dbReference type="Proteomes" id="UP000035642">
    <property type="component" value="Unassembled WGS sequence"/>
</dbReference>
<dbReference type="GO" id="GO:0045053">
    <property type="term" value="P:protein retention in Golgi apparatus"/>
    <property type="evidence" value="ECO:0007669"/>
    <property type="project" value="TreeGrafter"/>
</dbReference>
<dbReference type="WBParaSite" id="ACAC_0001333501-mRNA-1">
    <property type="protein sequence ID" value="ACAC_0001333501-mRNA-1"/>
    <property type="gene ID" value="ACAC_0001333501"/>
</dbReference>
<reference evidence="2" key="2">
    <citation type="submission" date="2017-02" db="UniProtKB">
        <authorList>
            <consortium name="WormBaseParasite"/>
        </authorList>
    </citation>
    <scope>IDENTIFICATION</scope>
</reference>
<dbReference type="GO" id="GO:0006623">
    <property type="term" value="P:protein targeting to vacuole"/>
    <property type="evidence" value="ECO:0007669"/>
    <property type="project" value="TreeGrafter"/>
</dbReference>
<evidence type="ECO:0000313" key="1">
    <source>
        <dbReference type="Proteomes" id="UP000035642"/>
    </source>
</evidence>
<dbReference type="GO" id="GO:0007005">
    <property type="term" value="P:mitochondrion organization"/>
    <property type="evidence" value="ECO:0007669"/>
    <property type="project" value="TreeGrafter"/>
</dbReference>
<proteinExistence type="predicted"/>
<dbReference type="InterPro" id="IPR026847">
    <property type="entry name" value="VPS13"/>
</dbReference>
<keyword evidence="1" id="KW-1185">Reference proteome</keyword>
<dbReference type="PANTHER" id="PTHR16166">
    <property type="entry name" value="VACUOLAR PROTEIN SORTING-ASSOCIATED PROTEIN VPS13"/>
    <property type="match status" value="1"/>
</dbReference>
<organism evidence="1 2">
    <name type="scientific">Angiostrongylus cantonensis</name>
    <name type="common">Rat lungworm</name>
    <dbReference type="NCBI Taxonomy" id="6313"/>
    <lineage>
        <taxon>Eukaryota</taxon>
        <taxon>Metazoa</taxon>
        <taxon>Ecdysozoa</taxon>
        <taxon>Nematoda</taxon>
        <taxon>Chromadorea</taxon>
        <taxon>Rhabditida</taxon>
        <taxon>Rhabditina</taxon>
        <taxon>Rhabditomorpha</taxon>
        <taxon>Strongyloidea</taxon>
        <taxon>Metastrongylidae</taxon>
        <taxon>Angiostrongylus</taxon>
    </lineage>
</organism>
<dbReference type="STRING" id="6313.A0A0K0DNJ7"/>
<accession>A0A0K0DNJ7</accession>
<dbReference type="PANTHER" id="PTHR16166:SF141">
    <property type="entry name" value="INTERMEMBRANE LIPID TRANSFER PROTEIN VPS13D"/>
    <property type="match status" value="1"/>
</dbReference>
<evidence type="ECO:0000313" key="2">
    <source>
        <dbReference type="WBParaSite" id="ACAC_0001333501-mRNA-1"/>
    </source>
</evidence>